<accession>A0A7X0V936</accession>
<organism evidence="2 3">
    <name type="scientific">Nocardioides luti</name>
    <dbReference type="NCBI Taxonomy" id="2761101"/>
    <lineage>
        <taxon>Bacteria</taxon>
        <taxon>Bacillati</taxon>
        <taxon>Actinomycetota</taxon>
        <taxon>Actinomycetes</taxon>
        <taxon>Propionibacteriales</taxon>
        <taxon>Nocardioidaceae</taxon>
        <taxon>Nocardioides</taxon>
    </lineage>
</organism>
<feature type="transmembrane region" description="Helical" evidence="1">
    <location>
        <begin position="178"/>
        <end position="198"/>
    </location>
</feature>
<dbReference type="Proteomes" id="UP000523955">
    <property type="component" value="Unassembled WGS sequence"/>
</dbReference>
<feature type="transmembrane region" description="Helical" evidence="1">
    <location>
        <begin position="105"/>
        <end position="127"/>
    </location>
</feature>
<evidence type="ECO:0000313" key="2">
    <source>
        <dbReference type="EMBL" id="MBB6626201.1"/>
    </source>
</evidence>
<reference evidence="2 3" key="1">
    <citation type="submission" date="2020-08" db="EMBL/GenBank/DDBJ databases">
        <authorList>
            <person name="Seo M.-J."/>
        </authorList>
    </citation>
    <scope>NUCLEOTIDE SEQUENCE [LARGE SCALE GENOMIC DNA]</scope>
    <source>
        <strain evidence="2 3">KIGAM211</strain>
    </source>
</reference>
<sequence>MLAATVTGFIGYVESAGHVSLLATVVAASVFVLVLDRIDRVSLPSDFGHDYEEAAGNWSDRPRRLSDLPRAQRRRLVVSTTSSALTVVLLVPMLVISLVRGNGAGAVAVVVILAATVGLNLVLWHWVRRPGRRLLAREAIDERMTGRERAVALAVGCATLGALAVPAIVFHLLAGEPALAWVATALVSLGVLAVSLEITRRTTRRAREQSTARSAA</sequence>
<keyword evidence="1" id="KW-0812">Transmembrane</keyword>
<proteinExistence type="predicted"/>
<keyword evidence="3" id="KW-1185">Reference proteome</keyword>
<feature type="transmembrane region" description="Helical" evidence="1">
    <location>
        <begin position="76"/>
        <end position="99"/>
    </location>
</feature>
<protein>
    <submittedName>
        <fullName evidence="2">Uncharacterized protein</fullName>
    </submittedName>
</protein>
<keyword evidence="1" id="KW-1133">Transmembrane helix</keyword>
<dbReference type="EMBL" id="JACKXE010000001">
    <property type="protein sequence ID" value="MBB6626201.1"/>
    <property type="molecule type" value="Genomic_DNA"/>
</dbReference>
<dbReference type="RefSeq" id="WP_185251499.1">
    <property type="nucleotide sequence ID" value="NZ_JACKXE010000001.1"/>
</dbReference>
<dbReference type="AlphaFoldDB" id="A0A7X0V936"/>
<evidence type="ECO:0000313" key="3">
    <source>
        <dbReference type="Proteomes" id="UP000523955"/>
    </source>
</evidence>
<feature type="transmembrane region" description="Helical" evidence="1">
    <location>
        <begin position="16"/>
        <end position="35"/>
    </location>
</feature>
<name>A0A7X0V936_9ACTN</name>
<comment type="caution">
    <text evidence="2">The sequence shown here is derived from an EMBL/GenBank/DDBJ whole genome shotgun (WGS) entry which is preliminary data.</text>
</comment>
<keyword evidence="1" id="KW-0472">Membrane</keyword>
<evidence type="ECO:0000256" key="1">
    <source>
        <dbReference type="SAM" id="Phobius"/>
    </source>
</evidence>
<gene>
    <name evidence="2" type="ORF">H5V45_02595</name>
</gene>
<feature type="transmembrane region" description="Helical" evidence="1">
    <location>
        <begin position="150"/>
        <end position="172"/>
    </location>
</feature>